<name>A0ABV9Q3B9_9BACL</name>
<dbReference type="RefSeq" id="WP_380026619.1">
    <property type="nucleotide sequence ID" value="NZ_JBHSHC010000112.1"/>
</dbReference>
<dbReference type="Proteomes" id="UP001596002">
    <property type="component" value="Unassembled WGS sequence"/>
</dbReference>
<proteinExistence type="predicted"/>
<dbReference type="PROSITE" id="PS51257">
    <property type="entry name" value="PROKAR_LIPOPROTEIN"/>
    <property type="match status" value="1"/>
</dbReference>
<evidence type="ECO:0008006" key="4">
    <source>
        <dbReference type="Google" id="ProtNLM"/>
    </source>
</evidence>
<sequence length="158" mass="17049">MKKKWLAVPVTVIALAGVTGCGSDKTSIPAQDPYSAPAKQEQPAAAPETKKPSFKVEGIKDGDSVKPGDLKIKVTLTDFKLVDFSTNTQPKSGEGHIHIWLDTDPKDPKVAQKVIKDPDNIVLKDVKPGEHTLVVSINGNDHKPVEGTTPQTFKFTVK</sequence>
<feature type="region of interest" description="Disordered" evidence="1">
    <location>
        <begin position="20"/>
        <end position="62"/>
    </location>
</feature>
<feature type="compositionally biased region" description="Low complexity" evidence="1">
    <location>
        <begin position="36"/>
        <end position="47"/>
    </location>
</feature>
<keyword evidence="3" id="KW-1185">Reference proteome</keyword>
<gene>
    <name evidence="2" type="ORF">ACFO8Q_15100</name>
</gene>
<protein>
    <recommendedName>
        <fullName evidence="4">DUF4399 domain-containing protein</fullName>
    </recommendedName>
</protein>
<dbReference type="EMBL" id="JBHSHC010000112">
    <property type="protein sequence ID" value="MFC4768670.1"/>
    <property type="molecule type" value="Genomic_DNA"/>
</dbReference>
<comment type="caution">
    <text evidence="2">The sequence shown here is derived from an EMBL/GenBank/DDBJ whole genome shotgun (WGS) entry which is preliminary data.</text>
</comment>
<evidence type="ECO:0000313" key="3">
    <source>
        <dbReference type="Proteomes" id="UP001596002"/>
    </source>
</evidence>
<evidence type="ECO:0000313" key="2">
    <source>
        <dbReference type="EMBL" id="MFC4768670.1"/>
    </source>
</evidence>
<accession>A0ABV9Q3B9</accession>
<organism evidence="2 3">
    <name type="scientific">Effusibacillus consociatus</name>
    <dbReference type="NCBI Taxonomy" id="1117041"/>
    <lineage>
        <taxon>Bacteria</taxon>
        <taxon>Bacillati</taxon>
        <taxon>Bacillota</taxon>
        <taxon>Bacilli</taxon>
        <taxon>Bacillales</taxon>
        <taxon>Alicyclobacillaceae</taxon>
        <taxon>Effusibacillus</taxon>
    </lineage>
</organism>
<reference evidence="3" key="1">
    <citation type="journal article" date="2019" name="Int. J. Syst. Evol. Microbiol.">
        <title>The Global Catalogue of Microorganisms (GCM) 10K type strain sequencing project: providing services to taxonomists for standard genome sequencing and annotation.</title>
        <authorList>
            <consortium name="The Broad Institute Genomics Platform"/>
            <consortium name="The Broad Institute Genome Sequencing Center for Infectious Disease"/>
            <person name="Wu L."/>
            <person name="Ma J."/>
        </authorList>
    </citation>
    <scope>NUCLEOTIDE SEQUENCE [LARGE SCALE GENOMIC DNA]</scope>
    <source>
        <strain evidence="3">WYCCWR 12678</strain>
    </source>
</reference>
<evidence type="ECO:0000256" key="1">
    <source>
        <dbReference type="SAM" id="MobiDB-lite"/>
    </source>
</evidence>